<dbReference type="Gene3D" id="1.20.1280.50">
    <property type="match status" value="1"/>
</dbReference>
<name>A0A0W0VKP1_9GAMM</name>
<dbReference type="RefSeq" id="WP_028374272.1">
    <property type="nucleotide sequence ID" value="NZ_CAAAJD010000033.1"/>
</dbReference>
<comment type="caution">
    <text evidence="2">The sequence shown here is derived from an EMBL/GenBank/DDBJ whole genome shotgun (WGS) entry which is preliminary data.</text>
</comment>
<dbReference type="Pfam" id="PF12796">
    <property type="entry name" value="Ank_2"/>
    <property type="match status" value="1"/>
</dbReference>
<proteinExistence type="predicted"/>
<dbReference type="Gene3D" id="1.25.40.20">
    <property type="entry name" value="Ankyrin repeat-containing domain"/>
    <property type="match status" value="1"/>
</dbReference>
<dbReference type="AlphaFoldDB" id="A0A0W0VKP1"/>
<dbReference type="PATRIC" id="fig|45067.4.peg.1983"/>
<organism evidence="2 3">
    <name type="scientific">Legionella lansingensis</name>
    <dbReference type="NCBI Taxonomy" id="45067"/>
    <lineage>
        <taxon>Bacteria</taxon>
        <taxon>Pseudomonadati</taxon>
        <taxon>Pseudomonadota</taxon>
        <taxon>Gammaproteobacteria</taxon>
        <taxon>Legionellales</taxon>
        <taxon>Legionellaceae</taxon>
        <taxon>Legionella</taxon>
    </lineage>
</organism>
<dbReference type="eggNOG" id="COG0666">
    <property type="taxonomic scope" value="Bacteria"/>
</dbReference>
<keyword evidence="3" id="KW-1185">Reference proteome</keyword>
<dbReference type="SUPFAM" id="SSF48403">
    <property type="entry name" value="Ankyrin repeat"/>
    <property type="match status" value="1"/>
</dbReference>
<dbReference type="EMBL" id="LNYI01000041">
    <property type="protein sequence ID" value="KTD20393.1"/>
    <property type="molecule type" value="Genomic_DNA"/>
</dbReference>
<accession>A0A0W0VKP1</accession>
<dbReference type="InterPro" id="IPR002110">
    <property type="entry name" value="Ankyrin_rpt"/>
</dbReference>
<dbReference type="Proteomes" id="UP000054869">
    <property type="component" value="Unassembled WGS sequence"/>
</dbReference>
<evidence type="ECO:0000313" key="3">
    <source>
        <dbReference type="Proteomes" id="UP000054869"/>
    </source>
</evidence>
<dbReference type="InterPro" id="IPR036770">
    <property type="entry name" value="Ankyrin_rpt-contain_sf"/>
</dbReference>
<protein>
    <submittedName>
        <fullName evidence="2">F-box protein</fullName>
    </submittedName>
</protein>
<dbReference type="SUPFAM" id="SSF81383">
    <property type="entry name" value="F-box domain"/>
    <property type="match status" value="1"/>
</dbReference>
<dbReference type="PROSITE" id="PS50181">
    <property type="entry name" value="FBOX"/>
    <property type="match status" value="1"/>
</dbReference>
<dbReference type="STRING" id="45067.Llan_1894"/>
<sequence length="170" mass="19205">MSFYTLPEETLLGIFKLLNTKTLARTAQTCHFFNRLANDKTLDLAKGKQARLKNQLRGDLMVAARHNDLDTVKTILAKDIIDPTDASTSIVGKTPLHAALEGRAYKTAAYLWRNYSFDPNLKDYYQSSPISILQERSRKMGLTPKERKQIESLLTLMTENQAGCHKCIVS</sequence>
<dbReference type="InterPro" id="IPR036047">
    <property type="entry name" value="F-box-like_dom_sf"/>
</dbReference>
<dbReference type="Pfam" id="PF12937">
    <property type="entry name" value="F-box-like"/>
    <property type="match status" value="1"/>
</dbReference>
<gene>
    <name evidence="2" type="primary">pof1</name>
    <name evidence="2" type="ORF">Llan_1894</name>
</gene>
<reference evidence="2 3" key="1">
    <citation type="submission" date="2015-11" db="EMBL/GenBank/DDBJ databases">
        <title>Genomic analysis of 38 Legionella species identifies large and diverse effector repertoires.</title>
        <authorList>
            <person name="Burstein D."/>
            <person name="Amaro F."/>
            <person name="Zusman T."/>
            <person name="Lifshitz Z."/>
            <person name="Cohen O."/>
            <person name="Gilbert J.A."/>
            <person name="Pupko T."/>
            <person name="Shuman H.A."/>
            <person name="Segal G."/>
        </authorList>
    </citation>
    <scope>NUCLEOTIDE SEQUENCE [LARGE SCALE GENOMIC DNA]</scope>
    <source>
        <strain evidence="2 3">ATCC 49751</strain>
    </source>
</reference>
<dbReference type="OrthoDB" id="5644680at2"/>
<feature type="domain" description="F-box" evidence="1">
    <location>
        <begin position="1"/>
        <end position="39"/>
    </location>
</feature>
<dbReference type="InterPro" id="IPR001810">
    <property type="entry name" value="F-box_dom"/>
</dbReference>
<evidence type="ECO:0000313" key="2">
    <source>
        <dbReference type="EMBL" id="KTD20393.1"/>
    </source>
</evidence>
<evidence type="ECO:0000259" key="1">
    <source>
        <dbReference type="PROSITE" id="PS50181"/>
    </source>
</evidence>